<sequence>MGFKLVDLVDPDTMDKLEESYEKLNESHIPEGFTVHQVEELEERKEEKMHQLYSSPLGLFNQNKEKICPKNRLGKWISTLLALSNGNGKEAWQKAVHLTILNVPVYFERHIEPPQEEASFKLQPGKKIKVPAFLKRLSNKKVKDAAKLAAFAGVKIKYDKKIENVKLECLCKFSNHALYPINFLHAAKRDRIANQTYKKVADWYEKLPEEDKQFFLESYIKQDGIPINFTPRELTFEKSADPLAERLKGLKYWERNGKVIFDGEVWHTPRKEAVSYLGNTIKYDPHKVINERKQTLRNTLRKTFLPVKNIPQRILFYGFFLKAGRKIIPAGIFTSQFNKEMLYESEQVKSIFQKKKEEIKAKQTEKQQQFNTYYNRALKALKAKDWTAFWKTLKATTNNLEKTAYYKAKKDIADEAR</sequence>
<evidence type="ECO:0000313" key="2">
    <source>
        <dbReference type="Proteomes" id="UP000070560"/>
    </source>
</evidence>
<dbReference type="AlphaFoldDB" id="A0A7U4QJX0"/>
<proteinExistence type="predicted"/>
<dbReference type="EMBL" id="CP013015">
    <property type="protein sequence ID" value="AMM40710.1"/>
    <property type="molecule type" value="Genomic_DNA"/>
</dbReference>
<dbReference type="Proteomes" id="UP000070560">
    <property type="component" value="Chromosome"/>
</dbReference>
<reference evidence="1 2" key="1">
    <citation type="submission" date="2015-10" db="EMBL/GenBank/DDBJ databases">
        <title>Candidatus Desulfofervidus auxilii, a hydrogenotrophic sulfate-reducing bacterium involved in the thermophilic anaerobic oxidation of methane.</title>
        <authorList>
            <person name="Krukenberg V."/>
            <person name="Richter M."/>
            <person name="Wegener G."/>
        </authorList>
    </citation>
    <scope>NUCLEOTIDE SEQUENCE [LARGE SCALE GENOMIC DNA]</scope>
    <source>
        <strain evidence="1 2">HS1</strain>
    </source>
</reference>
<keyword evidence="2" id="KW-1185">Reference proteome</keyword>
<organism evidence="1 2">
    <name type="scientific">Desulfofervidus auxilii</name>
    <dbReference type="NCBI Taxonomy" id="1621989"/>
    <lineage>
        <taxon>Bacteria</taxon>
        <taxon>Pseudomonadati</taxon>
        <taxon>Thermodesulfobacteriota</taxon>
        <taxon>Candidatus Desulfofervidia</taxon>
        <taxon>Candidatus Desulfofervidales</taxon>
        <taxon>Candidatus Desulfofervidaceae</taxon>
        <taxon>Candidatus Desulfofervidus</taxon>
    </lineage>
</organism>
<evidence type="ECO:0000313" key="1">
    <source>
        <dbReference type="EMBL" id="AMM40710.1"/>
    </source>
</evidence>
<name>A0A7U4QJX0_DESA2</name>
<dbReference type="KEGG" id="daw:HS1_000906"/>
<accession>A0A7U4QJX0</accession>
<gene>
    <name evidence="1" type="ORF">HS1_000906</name>
</gene>
<protein>
    <submittedName>
        <fullName evidence="1">Uncharacterized protein</fullName>
    </submittedName>
</protein>